<keyword evidence="8" id="KW-0325">Glycoprotein</keyword>
<dbReference type="PROSITE" id="PS50011">
    <property type="entry name" value="PROTEIN_KINASE_DOM"/>
    <property type="match status" value="1"/>
</dbReference>
<evidence type="ECO:0000256" key="10">
    <source>
        <dbReference type="ARBA" id="ARBA00023293"/>
    </source>
</evidence>
<dbReference type="Pfam" id="PF00211">
    <property type="entry name" value="Guanylate_cyc"/>
    <property type="match status" value="1"/>
</dbReference>
<feature type="signal peptide" evidence="13">
    <location>
        <begin position="1"/>
        <end position="19"/>
    </location>
</feature>
<gene>
    <name evidence="16" type="ORF">WR25_19954</name>
</gene>
<evidence type="ECO:0000313" key="17">
    <source>
        <dbReference type="Proteomes" id="UP000218231"/>
    </source>
</evidence>
<keyword evidence="13" id="KW-0732">Signal</keyword>
<dbReference type="InterPro" id="IPR050401">
    <property type="entry name" value="Cyclic_nucleotide_synthase"/>
</dbReference>
<dbReference type="Gene3D" id="3.40.50.2300">
    <property type="match status" value="1"/>
</dbReference>
<keyword evidence="17" id="KW-1185">Reference proteome</keyword>
<dbReference type="FunFam" id="3.30.70.1230:FF:000030">
    <property type="entry name" value="Si:ch211-215j19.12"/>
    <property type="match status" value="1"/>
</dbReference>
<accession>A0A2A2KAT2</accession>
<evidence type="ECO:0000256" key="6">
    <source>
        <dbReference type="ARBA" id="ARBA00022989"/>
    </source>
</evidence>
<evidence type="ECO:0000259" key="14">
    <source>
        <dbReference type="PROSITE" id="PS50011"/>
    </source>
</evidence>
<dbReference type="InterPro" id="IPR000719">
    <property type="entry name" value="Prot_kinase_dom"/>
</dbReference>
<comment type="catalytic activity">
    <reaction evidence="1">
        <text>GTP = 3',5'-cyclic GMP + diphosphate</text>
        <dbReference type="Rhea" id="RHEA:13665"/>
        <dbReference type="ChEBI" id="CHEBI:33019"/>
        <dbReference type="ChEBI" id="CHEBI:37565"/>
        <dbReference type="ChEBI" id="CHEBI:57746"/>
        <dbReference type="EC" id="4.6.1.2"/>
    </reaction>
</comment>
<evidence type="ECO:0000256" key="4">
    <source>
        <dbReference type="ARBA" id="ARBA00022692"/>
    </source>
</evidence>
<keyword evidence="7 12" id="KW-0472">Membrane</keyword>
<dbReference type="Gene3D" id="3.30.70.1230">
    <property type="entry name" value="Nucleotide cyclase"/>
    <property type="match status" value="1"/>
</dbReference>
<dbReference type="EC" id="4.6.1.2" evidence="3"/>
<dbReference type="SUPFAM" id="SSF53822">
    <property type="entry name" value="Periplasmic binding protein-like I"/>
    <property type="match status" value="1"/>
</dbReference>
<evidence type="ECO:0000256" key="2">
    <source>
        <dbReference type="ARBA" id="ARBA00004167"/>
    </source>
</evidence>
<dbReference type="AlphaFoldDB" id="A0A2A2KAT2"/>
<dbReference type="SMART" id="SM00044">
    <property type="entry name" value="CYCc"/>
    <property type="match status" value="1"/>
</dbReference>
<evidence type="ECO:0000256" key="3">
    <source>
        <dbReference type="ARBA" id="ARBA00012202"/>
    </source>
</evidence>
<dbReference type="GO" id="GO:0007168">
    <property type="term" value="P:receptor guanylyl cyclase signaling pathway"/>
    <property type="evidence" value="ECO:0007669"/>
    <property type="project" value="TreeGrafter"/>
</dbReference>
<dbReference type="GO" id="GO:0001653">
    <property type="term" value="F:peptide receptor activity"/>
    <property type="evidence" value="ECO:0007669"/>
    <property type="project" value="TreeGrafter"/>
</dbReference>
<dbReference type="OrthoDB" id="1890790at2759"/>
<protein>
    <recommendedName>
        <fullName evidence="3">guanylate cyclase</fullName>
        <ecNumber evidence="3">4.6.1.2</ecNumber>
    </recommendedName>
</protein>
<dbReference type="PANTHER" id="PTHR11920:SF459">
    <property type="entry name" value="RECEPTOR-TYPE GUANYLATE CYCLASE GCY-11"/>
    <property type="match status" value="1"/>
</dbReference>
<dbReference type="InterPro" id="IPR001245">
    <property type="entry name" value="Ser-Thr/Tyr_kinase_cat_dom"/>
</dbReference>
<dbReference type="GO" id="GO:0035556">
    <property type="term" value="P:intracellular signal transduction"/>
    <property type="evidence" value="ECO:0007669"/>
    <property type="project" value="InterPro"/>
</dbReference>
<keyword evidence="6 12" id="KW-1133">Transmembrane helix</keyword>
<dbReference type="Pfam" id="PF07714">
    <property type="entry name" value="PK_Tyr_Ser-Thr"/>
    <property type="match status" value="1"/>
</dbReference>
<organism evidence="16 17">
    <name type="scientific">Diploscapter pachys</name>
    <dbReference type="NCBI Taxonomy" id="2018661"/>
    <lineage>
        <taxon>Eukaryota</taxon>
        <taxon>Metazoa</taxon>
        <taxon>Ecdysozoa</taxon>
        <taxon>Nematoda</taxon>
        <taxon>Chromadorea</taxon>
        <taxon>Rhabditida</taxon>
        <taxon>Rhabditina</taxon>
        <taxon>Rhabditomorpha</taxon>
        <taxon>Rhabditoidea</taxon>
        <taxon>Rhabditidae</taxon>
        <taxon>Diploscapter</taxon>
    </lineage>
</organism>
<reference evidence="16 17" key="1">
    <citation type="journal article" date="2017" name="Curr. Biol.">
        <title>Genome architecture and evolution of a unichromosomal asexual nematode.</title>
        <authorList>
            <person name="Fradin H."/>
            <person name="Zegar C."/>
            <person name="Gutwein M."/>
            <person name="Lucas J."/>
            <person name="Kovtun M."/>
            <person name="Corcoran D."/>
            <person name="Baugh L.R."/>
            <person name="Kiontke K."/>
            <person name="Gunsalus K."/>
            <person name="Fitch D.H."/>
            <person name="Piano F."/>
        </authorList>
    </citation>
    <scope>NUCLEOTIDE SEQUENCE [LARGE SCALE GENOMIC DNA]</scope>
    <source>
        <strain evidence="16">PF1309</strain>
    </source>
</reference>
<evidence type="ECO:0000256" key="1">
    <source>
        <dbReference type="ARBA" id="ARBA00001436"/>
    </source>
</evidence>
<evidence type="ECO:0000256" key="12">
    <source>
        <dbReference type="SAM" id="Phobius"/>
    </source>
</evidence>
<dbReference type="GO" id="GO:0005524">
    <property type="term" value="F:ATP binding"/>
    <property type="evidence" value="ECO:0007669"/>
    <property type="project" value="InterPro"/>
</dbReference>
<name>A0A2A2KAT2_9BILA</name>
<dbReference type="InterPro" id="IPR001054">
    <property type="entry name" value="A/G_cyclase"/>
</dbReference>
<keyword evidence="4 12" id="KW-0812">Transmembrane</keyword>
<evidence type="ECO:0000256" key="13">
    <source>
        <dbReference type="SAM" id="SignalP"/>
    </source>
</evidence>
<dbReference type="Proteomes" id="UP000218231">
    <property type="component" value="Unassembled WGS sequence"/>
</dbReference>
<keyword evidence="5" id="KW-0547">Nucleotide-binding</keyword>
<dbReference type="Gene3D" id="1.10.510.10">
    <property type="entry name" value="Transferase(Phosphotransferase) domain 1"/>
    <property type="match status" value="1"/>
</dbReference>
<feature type="domain" description="Guanylate cyclase" evidence="15">
    <location>
        <begin position="1051"/>
        <end position="1181"/>
    </location>
</feature>
<dbReference type="GO" id="GO:0004383">
    <property type="term" value="F:guanylate cyclase activity"/>
    <property type="evidence" value="ECO:0007669"/>
    <property type="project" value="UniProtKB-EC"/>
</dbReference>
<dbReference type="EMBL" id="LIAE01009135">
    <property type="protein sequence ID" value="PAV71051.1"/>
    <property type="molecule type" value="Genomic_DNA"/>
</dbReference>
<dbReference type="InterPro" id="IPR029787">
    <property type="entry name" value="Nucleotide_cyclase"/>
</dbReference>
<proteinExistence type="predicted"/>
<dbReference type="GO" id="GO:0005886">
    <property type="term" value="C:plasma membrane"/>
    <property type="evidence" value="ECO:0007669"/>
    <property type="project" value="TreeGrafter"/>
</dbReference>
<sequence>MIKCGLIILWAQITCLISAQSTSEQTTVIIPFTTSGDLLSTTHFPEYESTVASGIGSAIAPKVTNDSLRPLVLFYGRYACNVNINEDYCPRDTYTAMSFYYGMVEGGMNTDGTFTSSSIMLKFKDPTVIFKKKDLKQTYPLGGSFPAYSDMAMDDLMFGNESVVAVVGFEGDCKEVSYLADAYESMALMVQCTDGIGESKFPIANGVQMATTMGALYRGFAAMAKSIGWTNVAIINMHDDGRGDRSDHDQLLDALSKQGIDVDYTHKGKIPTYGAVYSGAESWMRIVKESYLKTRIYVMIIEDPLDITLFMDSLYNFGLLETGKYVVIGIEPVPKIDPIFETFLTSYSNNRDMTMKTCGNGGAVKVSNPMVRNYYRSLFMFTDIATVKPNFNNEWNALLKKIYNKDVNTSCPPLCDRKDKNIYGYNPFTSNDMEEYDYSASTAMGNAYDAGKLLATMINNGQTNPLNASQFSQLMKQQSYKSQIKFSLLVADTLPGIFGYDSSFDSQGIAMREYMLWSPQKPAGGLGIYEWAKIAAKVLPNGMRAYTVEWNNLTQLGVLHGKLPESKPKCGFNMELCPRDYSQLSELEIVIIAATSVCTIALVVVLYFAIRRVSYERRLQTMYFLVNRSQVYLRDKTKWKSTFGSAFQTTAALQGLTYDPREKSDANKPKNLINFYQQNITKAIDTTKKKMKIKKKDTKKADRWTEIIDWELGEYKGKLVALRRIQKESLKLTRPMKEELDKLMKMNHDNLNPFYGIINEGNLIFTIHAFAVRDTLNDVLRNTDMRLDKFFKNSFIFDLIKGIGYLHDNSGIGYHGNLKSTNCLIDEYWRIRLSSFGMEQIRMDEPPPSSREMLWTAPEIVRRHNIKYDLDKNQLTKADIYSFGIIIYEIYGREGPFGDDDLLDTNEIIEQVKFPRGNDVTRPDLSLLKRDAPDQIIQSLPSIWHEDPKRRPAISWIRKSWKEAGISAKDNLADNIMALFDRYTNNLEGLVKEKTQELEEEKIRNENLLLQLLPRLSLDKSNKSKNFLYRSVANCLKDGRPVEAEFYDSVTIYFSDVVGFTALSSKSTPMQIVNMLNSLYTQFDLLIDKFDCYKVETIGDAYMYVSGLPDTNDMLHAGEVAASALELLEIIKTYVVPHAEDEKLRLRIGLHTGCVVTGVVGVKMPRYCLFGANVHIASRMESSGEPMRVQISDTTYHILEDNGGYEMQLRTDPKKPPERRTYWLHAYNKQHRLDRLKKETERFPRLNAVINKSIKAWNLH</sequence>
<feature type="chain" id="PRO_5012991233" description="guanylate cyclase" evidence="13">
    <location>
        <begin position="20"/>
        <end position="1260"/>
    </location>
</feature>
<dbReference type="GO" id="GO:0004016">
    <property type="term" value="F:adenylate cyclase activity"/>
    <property type="evidence" value="ECO:0007669"/>
    <property type="project" value="TreeGrafter"/>
</dbReference>
<feature type="transmembrane region" description="Helical" evidence="12">
    <location>
        <begin position="589"/>
        <end position="610"/>
    </location>
</feature>
<feature type="domain" description="Protein kinase" evidence="14">
    <location>
        <begin position="632"/>
        <end position="966"/>
    </location>
</feature>
<dbReference type="InterPro" id="IPR028082">
    <property type="entry name" value="Peripla_BP_I"/>
</dbReference>
<evidence type="ECO:0000256" key="7">
    <source>
        <dbReference type="ARBA" id="ARBA00023136"/>
    </source>
</evidence>
<feature type="coiled-coil region" evidence="11">
    <location>
        <begin position="984"/>
        <end position="1011"/>
    </location>
</feature>
<evidence type="ECO:0000259" key="15">
    <source>
        <dbReference type="PROSITE" id="PS50125"/>
    </source>
</evidence>
<dbReference type="InterPro" id="IPR011009">
    <property type="entry name" value="Kinase-like_dom_sf"/>
</dbReference>
<dbReference type="SUPFAM" id="SSF56112">
    <property type="entry name" value="Protein kinase-like (PK-like)"/>
    <property type="match status" value="1"/>
</dbReference>
<comment type="caution">
    <text evidence="16">The sequence shown here is derived from an EMBL/GenBank/DDBJ whole genome shotgun (WGS) entry which is preliminary data.</text>
</comment>
<keyword evidence="11" id="KW-0175">Coiled coil</keyword>
<evidence type="ECO:0000256" key="5">
    <source>
        <dbReference type="ARBA" id="ARBA00022741"/>
    </source>
</evidence>
<dbReference type="Pfam" id="PF01094">
    <property type="entry name" value="ANF_receptor"/>
    <property type="match status" value="1"/>
</dbReference>
<dbReference type="SUPFAM" id="SSF55073">
    <property type="entry name" value="Nucleotide cyclase"/>
    <property type="match status" value="1"/>
</dbReference>
<dbReference type="PROSITE" id="PS50125">
    <property type="entry name" value="GUANYLATE_CYCLASE_2"/>
    <property type="match status" value="1"/>
</dbReference>
<dbReference type="GO" id="GO:0004672">
    <property type="term" value="F:protein kinase activity"/>
    <property type="evidence" value="ECO:0007669"/>
    <property type="project" value="InterPro"/>
</dbReference>
<evidence type="ECO:0000256" key="11">
    <source>
        <dbReference type="SAM" id="Coils"/>
    </source>
</evidence>
<keyword evidence="9" id="KW-0456">Lyase</keyword>
<evidence type="ECO:0000313" key="16">
    <source>
        <dbReference type="EMBL" id="PAV71051.1"/>
    </source>
</evidence>
<dbReference type="CDD" id="cd07302">
    <property type="entry name" value="CHD"/>
    <property type="match status" value="1"/>
</dbReference>
<comment type="subcellular location">
    <subcellularLocation>
        <location evidence="2">Membrane</location>
        <topology evidence="2">Single-pass membrane protein</topology>
    </subcellularLocation>
</comment>
<dbReference type="STRING" id="2018661.A0A2A2KAT2"/>
<dbReference type="PANTHER" id="PTHR11920">
    <property type="entry name" value="GUANYLYL CYCLASE"/>
    <property type="match status" value="1"/>
</dbReference>
<dbReference type="InterPro" id="IPR001828">
    <property type="entry name" value="ANF_lig-bd_rcpt"/>
</dbReference>
<keyword evidence="10" id="KW-0141">cGMP biosynthesis</keyword>
<evidence type="ECO:0000256" key="8">
    <source>
        <dbReference type="ARBA" id="ARBA00023180"/>
    </source>
</evidence>
<evidence type="ECO:0000256" key="9">
    <source>
        <dbReference type="ARBA" id="ARBA00023239"/>
    </source>
</evidence>